<evidence type="ECO:0000256" key="5">
    <source>
        <dbReference type="ARBA" id="ARBA00022842"/>
    </source>
</evidence>
<dbReference type="PROSITE" id="PS50878">
    <property type="entry name" value="RT_POL"/>
    <property type="match status" value="1"/>
</dbReference>
<dbReference type="EMBL" id="QUNF01000013">
    <property type="protein sequence ID" value="REG85372.1"/>
    <property type="molecule type" value="Genomic_DNA"/>
</dbReference>
<keyword evidence="5" id="KW-0460">Magnesium</keyword>
<evidence type="ECO:0000256" key="3">
    <source>
        <dbReference type="ARBA" id="ARBA00022695"/>
    </source>
</evidence>
<dbReference type="SUPFAM" id="SSF56672">
    <property type="entry name" value="DNA/RNA polymerases"/>
    <property type="match status" value="1"/>
</dbReference>
<dbReference type="PANTHER" id="PTHR34047">
    <property type="entry name" value="NUCLEAR INTRON MATURASE 1, MITOCHONDRIAL-RELATED"/>
    <property type="match status" value="1"/>
</dbReference>
<evidence type="ECO:0000256" key="8">
    <source>
        <dbReference type="ARBA" id="ARBA00034120"/>
    </source>
</evidence>
<evidence type="ECO:0000313" key="12">
    <source>
        <dbReference type="Proteomes" id="UP000256405"/>
    </source>
</evidence>
<dbReference type="Proteomes" id="UP000256405">
    <property type="component" value="Unassembled WGS sequence"/>
</dbReference>
<keyword evidence="7" id="KW-0051">Antiviral defense</keyword>
<dbReference type="InterPro" id="IPR000477">
    <property type="entry name" value="RT_dom"/>
</dbReference>
<evidence type="ECO:0000256" key="4">
    <source>
        <dbReference type="ARBA" id="ARBA00022723"/>
    </source>
</evidence>
<dbReference type="EC" id="2.7.7.49" evidence="1"/>
<dbReference type="CDD" id="cd01651">
    <property type="entry name" value="RT_G2_intron"/>
    <property type="match status" value="1"/>
</dbReference>
<proteinExistence type="inferred from homology"/>
<protein>
    <recommendedName>
        <fullName evidence="1">RNA-directed DNA polymerase</fullName>
        <ecNumber evidence="1">2.7.7.49</ecNumber>
    </recommendedName>
</protein>
<evidence type="ECO:0000259" key="10">
    <source>
        <dbReference type="PROSITE" id="PS50878"/>
    </source>
</evidence>
<dbReference type="InterPro" id="IPR000123">
    <property type="entry name" value="Reverse_transcriptase_msDNA"/>
</dbReference>
<keyword evidence="12" id="KW-1185">Reference proteome</keyword>
<dbReference type="GO" id="GO:0003964">
    <property type="term" value="F:RNA-directed DNA polymerase activity"/>
    <property type="evidence" value="ECO:0007669"/>
    <property type="project" value="UniProtKB-KW"/>
</dbReference>
<dbReference type="Pfam" id="PF00078">
    <property type="entry name" value="RVT_1"/>
    <property type="match status" value="1"/>
</dbReference>
<evidence type="ECO:0000256" key="7">
    <source>
        <dbReference type="ARBA" id="ARBA00023118"/>
    </source>
</evidence>
<dbReference type="GO" id="GO:0003723">
    <property type="term" value="F:RNA binding"/>
    <property type="evidence" value="ECO:0007669"/>
    <property type="project" value="InterPro"/>
</dbReference>
<comment type="catalytic activity">
    <reaction evidence="9">
        <text>DNA(n) + a 2'-deoxyribonucleoside 5'-triphosphate = DNA(n+1) + diphosphate</text>
        <dbReference type="Rhea" id="RHEA:22508"/>
        <dbReference type="Rhea" id="RHEA-COMP:17339"/>
        <dbReference type="Rhea" id="RHEA-COMP:17340"/>
        <dbReference type="ChEBI" id="CHEBI:33019"/>
        <dbReference type="ChEBI" id="CHEBI:61560"/>
        <dbReference type="ChEBI" id="CHEBI:173112"/>
        <dbReference type="EC" id="2.7.7.49"/>
    </reaction>
</comment>
<dbReference type="InterPro" id="IPR043502">
    <property type="entry name" value="DNA/RNA_pol_sf"/>
</dbReference>
<name>A0A3E0DTB1_9BACT</name>
<comment type="similarity">
    <text evidence="8">Belongs to the bacterial reverse transcriptase family.</text>
</comment>
<evidence type="ECO:0000256" key="9">
    <source>
        <dbReference type="ARBA" id="ARBA00048173"/>
    </source>
</evidence>
<dbReference type="AlphaFoldDB" id="A0A3E0DTB1"/>
<organism evidence="11 12">
    <name type="scientific">Algoriphagus antarcticus</name>
    <dbReference type="NCBI Taxonomy" id="238540"/>
    <lineage>
        <taxon>Bacteria</taxon>
        <taxon>Pseudomonadati</taxon>
        <taxon>Bacteroidota</taxon>
        <taxon>Cytophagia</taxon>
        <taxon>Cytophagales</taxon>
        <taxon>Cyclobacteriaceae</taxon>
        <taxon>Algoriphagus</taxon>
    </lineage>
</organism>
<dbReference type="InterPro" id="IPR051083">
    <property type="entry name" value="GrpII_Intron_Splice-Mob/Def"/>
</dbReference>
<dbReference type="OrthoDB" id="9780724at2"/>
<evidence type="ECO:0000313" key="11">
    <source>
        <dbReference type="EMBL" id="REG85372.1"/>
    </source>
</evidence>
<comment type="caution">
    <text evidence="11">The sequence shown here is derived from an EMBL/GenBank/DDBJ whole genome shotgun (WGS) entry which is preliminary data.</text>
</comment>
<evidence type="ECO:0000256" key="1">
    <source>
        <dbReference type="ARBA" id="ARBA00012493"/>
    </source>
</evidence>
<dbReference type="GO" id="GO:0051607">
    <property type="term" value="P:defense response to virus"/>
    <property type="evidence" value="ECO:0007669"/>
    <property type="project" value="UniProtKB-KW"/>
</dbReference>
<keyword evidence="2" id="KW-0808">Transferase</keyword>
<keyword evidence="4" id="KW-0479">Metal-binding</keyword>
<accession>A0A3E0DTB1</accession>
<keyword evidence="6 11" id="KW-0695">RNA-directed DNA polymerase</keyword>
<gene>
    <name evidence="11" type="ORF">C8N25_11360</name>
</gene>
<reference evidence="11 12" key="1">
    <citation type="submission" date="2018-08" db="EMBL/GenBank/DDBJ databases">
        <title>Genomic Encyclopedia of Archaeal and Bacterial Type Strains, Phase II (KMG-II): from individual species to whole genera.</title>
        <authorList>
            <person name="Goeker M."/>
        </authorList>
    </citation>
    <scope>NUCLEOTIDE SEQUENCE [LARGE SCALE GENOMIC DNA]</scope>
    <source>
        <strain evidence="11 12">DSM 15986</strain>
    </source>
</reference>
<keyword evidence="3" id="KW-0548">Nucleotidyltransferase</keyword>
<dbReference type="PANTHER" id="PTHR34047:SF8">
    <property type="entry name" value="PROTEIN YKFC"/>
    <property type="match status" value="1"/>
</dbReference>
<evidence type="ECO:0000256" key="2">
    <source>
        <dbReference type="ARBA" id="ARBA00022679"/>
    </source>
</evidence>
<evidence type="ECO:0000256" key="6">
    <source>
        <dbReference type="ARBA" id="ARBA00022918"/>
    </source>
</evidence>
<dbReference type="PRINTS" id="PR00866">
    <property type="entry name" value="RNADNAPOLMS"/>
</dbReference>
<sequence>MLVIPTVKDRMIQQAISQELMIYYDPGFSESSFGFRPGRSAHQAIEQAARHIQSGREWVVDIDLEKFFDKINHDRLMQRLGKGIGDKRLLRLINSYLKAGLMADGLVRQRTSGTPQGGPLSPLLSNIVLDELDKELEKRGHAFCRYADDCNIYVNSKKAGERVMASLINFIETSLN</sequence>
<dbReference type="GO" id="GO:0046872">
    <property type="term" value="F:metal ion binding"/>
    <property type="evidence" value="ECO:0007669"/>
    <property type="project" value="UniProtKB-KW"/>
</dbReference>
<feature type="domain" description="Reverse transcriptase" evidence="10">
    <location>
        <begin position="1"/>
        <end position="176"/>
    </location>
</feature>